<keyword evidence="1" id="KW-0472">Membrane</keyword>
<evidence type="ECO:0000256" key="1">
    <source>
        <dbReference type="SAM" id="Phobius"/>
    </source>
</evidence>
<protein>
    <recommendedName>
        <fullName evidence="5">DoxX protein</fullName>
    </recommendedName>
</protein>
<dbReference type="Proteomes" id="UP000249590">
    <property type="component" value="Unassembled WGS sequence"/>
</dbReference>
<gene>
    <name evidence="3" type="ORF">DLJ53_14395</name>
</gene>
<proteinExistence type="predicted"/>
<dbReference type="EMBL" id="QHHQ01000003">
    <property type="protein sequence ID" value="RAI00455.1"/>
    <property type="molecule type" value="Genomic_DNA"/>
</dbReference>
<evidence type="ECO:0000256" key="2">
    <source>
        <dbReference type="SAM" id="SignalP"/>
    </source>
</evidence>
<feature type="transmembrane region" description="Helical" evidence="1">
    <location>
        <begin position="132"/>
        <end position="160"/>
    </location>
</feature>
<feature type="transmembrane region" description="Helical" evidence="1">
    <location>
        <begin position="93"/>
        <end position="112"/>
    </location>
</feature>
<reference evidence="3 4" key="1">
    <citation type="submission" date="2018-05" db="EMBL/GenBank/DDBJ databases">
        <title>Acuticoccus sediminis sp. nov., isolated from deep-sea sediment of Indian Ocean.</title>
        <authorList>
            <person name="Liu X."/>
            <person name="Lai Q."/>
            <person name="Du Y."/>
            <person name="Sun F."/>
            <person name="Zhang X."/>
            <person name="Wang S."/>
            <person name="Shao Z."/>
        </authorList>
    </citation>
    <scope>NUCLEOTIDE SEQUENCE [LARGE SCALE GENOMIC DNA]</scope>
    <source>
        <strain evidence="3 4">PTG4-2</strain>
    </source>
</reference>
<keyword evidence="1" id="KW-1133">Transmembrane helix</keyword>
<feature type="transmembrane region" description="Helical" evidence="1">
    <location>
        <begin position="323"/>
        <end position="344"/>
    </location>
</feature>
<keyword evidence="1" id="KW-0812">Transmembrane</keyword>
<feature type="signal peptide" evidence="2">
    <location>
        <begin position="1"/>
        <end position="25"/>
    </location>
</feature>
<organism evidence="3 4">
    <name type="scientific">Acuticoccus sediminis</name>
    <dbReference type="NCBI Taxonomy" id="2184697"/>
    <lineage>
        <taxon>Bacteria</taxon>
        <taxon>Pseudomonadati</taxon>
        <taxon>Pseudomonadota</taxon>
        <taxon>Alphaproteobacteria</taxon>
        <taxon>Hyphomicrobiales</taxon>
        <taxon>Amorphaceae</taxon>
        <taxon>Acuticoccus</taxon>
    </lineage>
</organism>
<feature type="transmembrane region" description="Helical" evidence="1">
    <location>
        <begin position="195"/>
        <end position="213"/>
    </location>
</feature>
<feature type="transmembrane region" description="Helical" evidence="1">
    <location>
        <begin position="269"/>
        <end position="302"/>
    </location>
</feature>
<evidence type="ECO:0000313" key="4">
    <source>
        <dbReference type="Proteomes" id="UP000249590"/>
    </source>
</evidence>
<comment type="caution">
    <text evidence="3">The sequence shown here is derived from an EMBL/GenBank/DDBJ whole genome shotgun (WGS) entry which is preliminary data.</text>
</comment>
<sequence>MFQRCRLLLLTALCAVILPATEASAHIKWFYPYDLTQAPRDIGQVLQSNFVILYIASAVAIYVFFVVDRTLYRTGFLRAPLSRLMISEDQAYWIIRICVSVMFLALFLYGLFSEAMYLTPELKTANPLVKWVQLAIAAVVWFRPTVPLAAIGMIGLYFMAGQDYGYYHMMDYPLFLGLAVFLLFSTMKGDGWMTLRYVALFATTGISLLWGAVEKFAYPNWFYPLLDDLPFLTFGFPPELFVMLAGFVEFNLTFVLLSSASIVSRLVAFAFNMIFLLAIYIFGLIDAVGHLMIIAVLLVLTIRGPTKAREFLVLSDRSRWTEAYFMTGLWMLAMNVIFIAYYGLYALMLGPEAAAAVPPPAN</sequence>
<keyword evidence="2" id="KW-0732">Signal</keyword>
<feature type="transmembrane region" description="Helical" evidence="1">
    <location>
        <begin position="240"/>
        <end position="263"/>
    </location>
</feature>
<feature type="transmembrane region" description="Helical" evidence="1">
    <location>
        <begin position="49"/>
        <end position="72"/>
    </location>
</feature>
<keyword evidence="4" id="KW-1185">Reference proteome</keyword>
<evidence type="ECO:0008006" key="5">
    <source>
        <dbReference type="Google" id="ProtNLM"/>
    </source>
</evidence>
<name>A0A8B2NT83_9HYPH</name>
<dbReference type="AlphaFoldDB" id="A0A8B2NT83"/>
<feature type="transmembrane region" description="Helical" evidence="1">
    <location>
        <begin position="172"/>
        <end position="189"/>
    </location>
</feature>
<accession>A0A8B2NT83</accession>
<evidence type="ECO:0000313" key="3">
    <source>
        <dbReference type="EMBL" id="RAI00455.1"/>
    </source>
</evidence>
<feature type="chain" id="PRO_5032801395" description="DoxX protein" evidence="2">
    <location>
        <begin position="26"/>
        <end position="362"/>
    </location>
</feature>